<accession>A0A0P0Y6N6</accession>
<proteinExistence type="predicted"/>
<evidence type="ECO:0000313" key="4">
    <source>
        <dbReference type="Proteomes" id="UP000059680"/>
    </source>
</evidence>
<feature type="transmembrane region" description="Helical" evidence="2">
    <location>
        <begin position="6"/>
        <end position="21"/>
    </location>
</feature>
<keyword evidence="2" id="KW-1133">Transmembrane helix</keyword>
<dbReference type="InParanoid" id="A0A0P0Y6N6"/>
<dbReference type="Proteomes" id="UP000059680">
    <property type="component" value="Chromosome 12"/>
</dbReference>
<keyword evidence="4" id="KW-1185">Reference proteome</keyword>
<evidence type="ECO:0000256" key="1">
    <source>
        <dbReference type="SAM" id="MobiDB-lite"/>
    </source>
</evidence>
<evidence type="ECO:0000313" key="3">
    <source>
        <dbReference type="EMBL" id="BAT15665.1"/>
    </source>
</evidence>
<reference evidence="3 4" key="3">
    <citation type="journal article" date="2013" name="Rice">
        <title>Improvement of the Oryza sativa Nipponbare reference genome using next generation sequence and optical map data.</title>
        <authorList>
            <person name="Kawahara Y."/>
            <person name="de la Bastide M."/>
            <person name="Hamilton J.P."/>
            <person name="Kanamori H."/>
            <person name="McCombie W.R."/>
            <person name="Ouyang S."/>
            <person name="Schwartz D.C."/>
            <person name="Tanaka T."/>
            <person name="Wu J."/>
            <person name="Zhou S."/>
            <person name="Childs K.L."/>
            <person name="Davidson R.M."/>
            <person name="Lin H."/>
            <person name="Quesada-Ocampo L."/>
            <person name="Vaillancourt B."/>
            <person name="Sakai H."/>
            <person name="Lee S.S."/>
            <person name="Kim J."/>
            <person name="Numa H."/>
            <person name="Itoh T."/>
            <person name="Buell C.R."/>
            <person name="Matsumoto T."/>
        </authorList>
    </citation>
    <scope>NUCLEOTIDE SEQUENCE [LARGE SCALE GENOMIC DNA]</scope>
    <source>
        <strain evidence="4">cv. Nipponbare</strain>
    </source>
</reference>
<protein>
    <submittedName>
        <fullName evidence="3">Os12g0123150 protein</fullName>
    </submittedName>
</protein>
<keyword evidence="2" id="KW-0472">Membrane</keyword>
<name>A0A0P0Y6N6_ORYSJ</name>
<dbReference type="PaxDb" id="39947-A0A0P0Y6N6"/>
<reference evidence="4" key="1">
    <citation type="journal article" date="2005" name="Nature">
        <title>The map-based sequence of the rice genome.</title>
        <authorList>
            <consortium name="International rice genome sequencing project (IRGSP)"/>
            <person name="Matsumoto T."/>
            <person name="Wu J."/>
            <person name="Kanamori H."/>
            <person name="Katayose Y."/>
            <person name="Fujisawa M."/>
            <person name="Namiki N."/>
            <person name="Mizuno H."/>
            <person name="Yamamoto K."/>
            <person name="Antonio B.A."/>
            <person name="Baba T."/>
            <person name="Sakata K."/>
            <person name="Nagamura Y."/>
            <person name="Aoki H."/>
            <person name="Arikawa K."/>
            <person name="Arita K."/>
            <person name="Bito T."/>
            <person name="Chiden Y."/>
            <person name="Fujitsuka N."/>
            <person name="Fukunaka R."/>
            <person name="Hamada M."/>
            <person name="Harada C."/>
            <person name="Hayashi A."/>
            <person name="Hijishita S."/>
            <person name="Honda M."/>
            <person name="Hosokawa S."/>
            <person name="Ichikawa Y."/>
            <person name="Idonuma A."/>
            <person name="Iijima M."/>
            <person name="Ikeda M."/>
            <person name="Ikeno M."/>
            <person name="Ito K."/>
            <person name="Ito S."/>
            <person name="Ito T."/>
            <person name="Ito Y."/>
            <person name="Ito Y."/>
            <person name="Iwabuchi A."/>
            <person name="Kamiya K."/>
            <person name="Karasawa W."/>
            <person name="Kurita K."/>
            <person name="Katagiri S."/>
            <person name="Kikuta A."/>
            <person name="Kobayashi H."/>
            <person name="Kobayashi N."/>
            <person name="Machita K."/>
            <person name="Maehara T."/>
            <person name="Masukawa M."/>
            <person name="Mizubayashi T."/>
            <person name="Mukai Y."/>
            <person name="Nagasaki H."/>
            <person name="Nagata Y."/>
            <person name="Naito S."/>
            <person name="Nakashima M."/>
            <person name="Nakama Y."/>
            <person name="Nakamichi Y."/>
            <person name="Nakamura M."/>
            <person name="Meguro A."/>
            <person name="Negishi M."/>
            <person name="Ohta I."/>
            <person name="Ohta T."/>
            <person name="Okamoto M."/>
            <person name="Ono N."/>
            <person name="Saji S."/>
            <person name="Sakaguchi M."/>
            <person name="Sakai K."/>
            <person name="Shibata M."/>
            <person name="Shimokawa T."/>
            <person name="Song J."/>
            <person name="Takazaki Y."/>
            <person name="Terasawa K."/>
            <person name="Tsugane M."/>
            <person name="Tsuji K."/>
            <person name="Ueda S."/>
            <person name="Waki K."/>
            <person name="Yamagata H."/>
            <person name="Yamamoto M."/>
            <person name="Yamamoto S."/>
            <person name="Yamane H."/>
            <person name="Yoshiki S."/>
            <person name="Yoshihara R."/>
            <person name="Yukawa K."/>
            <person name="Zhong H."/>
            <person name="Yano M."/>
            <person name="Yuan Q."/>
            <person name="Ouyang S."/>
            <person name="Liu J."/>
            <person name="Jones K.M."/>
            <person name="Gansberger K."/>
            <person name="Moffat K."/>
            <person name="Hill J."/>
            <person name="Bera J."/>
            <person name="Fadrosh D."/>
            <person name="Jin S."/>
            <person name="Johri S."/>
            <person name="Kim M."/>
            <person name="Overton L."/>
            <person name="Reardon M."/>
            <person name="Tsitrin T."/>
            <person name="Vuong H."/>
            <person name="Weaver B."/>
            <person name="Ciecko A."/>
            <person name="Tallon L."/>
            <person name="Jackson J."/>
            <person name="Pai G."/>
            <person name="Aken S.V."/>
            <person name="Utterback T."/>
            <person name="Reidmuller S."/>
            <person name="Feldblyum T."/>
            <person name="Hsiao J."/>
            <person name="Zismann V."/>
            <person name="Iobst S."/>
            <person name="de Vazeille A.R."/>
            <person name="Buell C.R."/>
            <person name="Ying K."/>
            <person name="Li Y."/>
            <person name="Lu T."/>
            <person name="Huang Y."/>
            <person name="Zhao Q."/>
            <person name="Feng Q."/>
            <person name="Zhang L."/>
            <person name="Zhu J."/>
            <person name="Weng Q."/>
            <person name="Mu J."/>
            <person name="Lu Y."/>
            <person name="Fan D."/>
            <person name="Liu Y."/>
            <person name="Guan J."/>
            <person name="Zhang Y."/>
            <person name="Yu S."/>
            <person name="Liu X."/>
            <person name="Zhang Y."/>
            <person name="Hong G."/>
            <person name="Han B."/>
            <person name="Choisne N."/>
            <person name="Demange N."/>
            <person name="Orjeda G."/>
            <person name="Samain S."/>
            <person name="Cattolico L."/>
            <person name="Pelletier E."/>
            <person name="Couloux A."/>
            <person name="Segurens B."/>
            <person name="Wincker P."/>
            <person name="D'Hont A."/>
            <person name="Scarpelli C."/>
            <person name="Weissenbach J."/>
            <person name="Salanoubat M."/>
            <person name="Quetier F."/>
            <person name="Yu Y."/>
            <person name="Kim H.R."/>
            <person name="Rambo T."/>
            <person name="Currie J."/>
            <person name="Collura K."/>
            <person name="Luo M."/>
            <person name="Yang T."/>
            <person name="Ammiraju J.S.S."/>
            <person name="Engler F."/>
            <person name="Soderlund C."/>
            <person name="Wing R.A."/>
            <person name="Palmer L.E."/>
            <person name="de la Bastide M."/>
            <person name="Spiegel L."/>
            <person name="Nascimento L."/>
            <person name="Zutavern T."/>
            <person name="O'Shaughnessy A."/>
            <person name="Dike S."/>
            <person name="Dedhia N."/>
            <person name="Preston R."/>
            <person name="Balija V."/>
            <person name="McCombie W.R."/>
            <person name="Chow T."/>
            <person name="Chen H."/>
            <person name="Chung M."/>
            <person name="Chen C."/>
            <person name="Shaw J."/>
            <person name="Wu H."/>
            <person name="Hsiao K."/>
            <person name="Chao Y."/>
            <person name="Chu M."/>
            <person name="Cheng C."/>
            <person name="Hour A."/>
            <person name="Lee P."/>
            <person name="Lin S."/>
            <person name="Lin Y."/>
            <person name="Liou J."/>
            <person name="Liu S."/>
            <person name="Hsing Y."/>
            <person name="Raghuvanshi S."/>
            <person name="Mohanty A."/>
            <person name="Bharti A.K."/>
            <person name="Gaur A."/>
            <person name="Gupta V."/>
            <person name="Kumar D."/>
            <person name="Ravi V."/>
            <person name="Vij S."/>
            <person name="Kapur A."/>
            <person name="Khurana P."/>
            <person name="Khurana P."/>
            <person name="Khurana J.P."/>
            <person name="Tyagi A.K."/>
            <person name="Gaikwad K."/>
            <person name="Singh A."/>
            <person name="Dalal V."/>
            <person name="Srivastava S."/>
            <person name="Dixit A."/>
            <person name="Pal A.K."/>
            <person name="Ghazi I.A."/>
            <person name="Yadav M."/>
            <person name="Pandit A."/>
            <person name="Bhargava A."/>
            <person name="Sureshbabu K."/>
            <person name="Batra K."/>
            <person name="Sharma T.R."/>
            <person name="Mohapatra T."/>
            <person name="Singh N.K."/>
            <person name="Messing J."/>
            <person name="Nelson A.B."/>
            <person name="Fuks G."/>
            <person name="Kavchok S."/>
            <person name="Keizer G."/>
            <person name="Linton E."/>
            <person name="Llaca V."/>
            <person name="Song R."/>
            <person name="Tanyolac B."/>
            <person name="Young S."/>
            <person name="Ho-Il K."/>
            <person name="Hahn J.H."/>
            <person name="Sangsakoo G."/>
            <person name="Vanavichit A."/>
            <person name="de Mattos Luiz.A.T."/>
            <person name="Zimmer P.D."/>
            <person name="Malone G."/>
            <person name="Dellagostin O."/>
            <person name="de Oliveira A.C."/>
            <person name="Bevan M."/>
            <person name="Bancroft I."/>
            <person name="Minx P."/>
            <person name="Cordum H."/>
            <person name="Wilson R."/>
            <person name="Cheng Z."/>
            <person name="Jin W."/>
            <person name="Jiang J."/>
            <person name="Leong S.A."/>
            <person name="Iwama H."/>
            <person name="Gojobori T."/>
            <person name="Itoh T."/>
            <person name="Niimura Y."/>
            <person name="Fujii Y."/>
            <person name="Habara T."/>
            <person name="Sakai H."/>
            <person name="Sato Y."/>
            <person name="Wilson G."/>
            <person name="Kumar K."/>
            <person name="McCouch S."/>
            <person name="Juretic N."/>
            <person name="Hoen D."/>
            <person name="Wright S."/>
            <person name="Bruskiewich R."/>
            <person name="Bureau T."/>
            <person name="Miyao A."/>
            <person name="Hirochika H."/>
            <person name="Nishikawa T."/>
            <person name="Kadowaki K."/>
            <person name="Sugiura M."/>
            <person name="Burr B."/>
            <person name="Sasaki T."/>
        </authorList>
    </citation>
    <scope>NUCLEOTIDE SEQUENCE [LARGE SCALE GENOMIC DNA]</scope>
    <source>
        <strain evidence="4">cv. Nipponbare</strain>
    </source>
</reference>
<keyword evidence="2" id="KW-0812">Transmembrane</keyword>
<organism evidence="3 4">
    <name type="scientific">Oryza sativa subsp. japonica</name>
    <name type="common">Rice</name>
    <dbReference type="NCBI Taxonomy" id="39947"/>
    <lineage>
        <taxon>Eukaryota</taxon>
        <taxon>Viridiplantae</taxon>
        <taxon>Streptophyta</taxon>
        <taxon>Embryophyta</taxon>
        <taxon>Tracheophyta</taxon>
        <taxon>Spermatophyta</taxon>
        <taxon>Magnoliopsida</taxon>
        <taxon>Liliopsida</taxon>
        <taxon>Poales</taxon>
        <taxon>Poaceae</taxon>
        <taxon>BOP clade</taxon>
        <taxon>Oryzoideae</taxon>
        <taxon>Oryzeae</taxon>
        <taxon>Oryzinae</taxon>
        <taxon>Oryza</taxon>
        <taxon>Oryza sativa</taxon>
    </lineage>
</organism>
<gene>
    <name evidence="3" type="ordered locus">Os12g0123150</name>
    <name evidence="3" type="ORF">OSNPB_120123150</name>
</gene>
<dbReference type="EMBL" id="AP014968">
    <property type="protein sequence ID" value="BAT15665.1"/>
    <property type="molecule type" value="Genomic_DNA"/>
</dbReference>
<sequence>MVGIDWPKISIGIGAGAWWWLRRRRRRRTTGGREATLRSTEGVQGARPPAWASTRPRDDDIFHLELARGFDGMELNRMQTE</sequence>
<feature type="region of interest" description="Disordered" evidence="1">
    <location>
        <begin position="27"/>
        <end position="54"/>
    </location>
</feature>
<dbReference type="AlphaFoldDB" id="A0A0P0Y6N6"/>
<reference evidence="3 4" key="2">
    <citation type="journal article" date="2013" name="Plant Cell Physiol.">
        <title>Rice Annotation Project Database (RAP-DB): an integrative and interactive database for rice genomics.</title>
        <authorList>
            <person name="Sakai H."/>
            <person name="Lee S.S."/>
            <person name="Tanaka T."/>
            <person name="Numa H."/>
            <person name="Kim J."/>
            <person name="Kawahara Y."/>
            <person name="Wakimoto H."/>
            <person name="Yang C.C."/>
            <person name="Iwamoto M."/>
            <person name="Abe T."/>
            <person name="Yamada Y."/>
            <person name="Muto A."/>
            <person name="Inokuchi H."/>
            <person name="Ikemura T."/>
            <person name="Matsumoto T."/>
            <person name="Sasaki T."/>
            <person name="Itoh T."/>
        </authorList>
    </citation>
    <scope>NUCLEOTIDE SEQUENCE [LARGE SCALE GENOMIC DNA]</scope>
    <source>
        <strain evidence="4">cv. Nipponbare</strain>
    </source>
</reference>
<evidence type="ECO:0000256" key="2">
    <source>
        <dbReference type="SAM" id="Phobius"/>
    </source>
</evidence>